<feature type="chain" id="PRO_5026057521" description="peptidylprolyl isomerase" evidence="8">
    <location>
        <begin position="18"/>
        <end position="466"/>
    </location>
</feature>
<dbReference type="Gene3D" id="3.10.50.40">
    <property type="match status" value="1"/>
</dbReference>
<feature type="transmembrane region" description="Helical" evidence="7">
    <location>
        <begin position="178"/>
        <end position="200"/>
    </location>
</feature>
<evidence type="ECO:0000259" key="9">
    <source>
        <dbReference type="PROSITE" id="PS50059"/>
    </source>
</evidence>
<dbReference type="PROSITE" id="PS50059">
    <property type="entry name" value="FKBP_PPIASE"/>
    <property type="match status" value="1"/>
</dbReference>
<feature type="region of interest" description="Disordered" evidence="6">
    <location>
        <begin position="402"/>
        <end position="466"/>
    </location>
</feature>
<evidence type="ECO:0000313" key="11">
    <source>
        <dbReference type="Proteomes" id="UP000799640"/>
    </source>
</evidence>
<feature type="domain" description="PPIase FKBP-type" evidence="9">
    <location>
        <begin position="39"/>
        <end position="127"/>
    </location>
</feature>
<dbReference type="GO" id="GO:0003755">
    <property type="term" value="F:peptidyl-prolyl cis-trans isomerase activity"/>
    <property type="evidence" value="ECO:0007669"/>
    <property type="project" value="UniProtKB-KW"/>
</dbReference>
<dbReference type="PANTHER" id="PTHR31735">
    <property type="entry name" value="VACUOLAR MEMBRANE PROTEIN YPL162C"/>
    <property type="match status" value="1"/>
</dbReference>
<evidence type="ECO:0000256" key="7">
    <source>
        <dbReference type="SAM" id="Phobius"/>
    </source>
</evidence>
<dbReference type="Pfam" id="PF00254">
    <property type="entry name" value="FKBP_C"/>
    <property type="match status" value="1"/>
</dbReference>
<organism evidence="10 11">
    <name type="scientific">Trichodelitschia bisporula</name>
    <dbReference type="NCBI Taxonomy" id="703511"/>
    <lineage>
        <taxon>Eukaryota</taxon>
        <taxon>Fungi</taxon>
        <taxon>Dikarya</taxon>
        <taxon>Ascomycota</taxon>
        <taxon>Pezizomycotina</taxon>
        <taxon>Dothideomycetes</taxon>
        <taxon>Dothideomycetes incertae sedis</taxon>
        <taxon>Phaeotrichales</taxon>
        <taxon>Phaeotrichaceae</taxon>
        <taxon>Trichodelitschia</taxon>
    </lineage>
</organism>
<keyword evidence="8" id="KW-0732">Signal</keyword>
<evidence type="ECO:0000256" key="2">
    <source>
        <dbReference type="ARBA" id="ARBA00013194"/>
    </source>
</evidence>
<dbReference type="InterPro" id="IPR001179">
    <property type="entry name" value="PPIase_FKBP_dom"/>
</dbReference>
<evidence type="ECO:0000256" key="5">
    <source>
        <dbReference type="PROSITE-ProRule" id="PRU00277"/>
    </source>
</evidence>
<feature type="signal peptide" evidence="8">
    <location>
        <begin position="1"/>
        <end position="17"/>
    </location>
</feature>
<keyword evidence="4 5" id="KW-0413">Isomerase</keyword>
<keyword evidence="3 5" id="KW-0697">Rotamase</keyword>
<feature type="transmembrane region" description="Helical" evidence="7">
    <location>
        <begin position="365"/>
        <end position="387"/>
    </location>
</feature>
<name>A0A6G1I2H1_9PEZI</name>
<accession>A0A6G1I2H1</accession>
<evidence type="ECO:0000313" key="10">
    <source>
        <dbReference type="EMBL" id="KAF2402175.1"/>
    </source>
</evidence>
<feature type="compositionally biased region" description="Basic and acidic residues" evidence="6">
    <location>
        <begin position="427"/>
        <end position="438"/>
    </location>
</feature>
<dbReference type="GO" id="GO:0016020">
    <property type="term" value="C:membrane"/>
    <property type="evidence" value="ECO:0007669"/>
    <property type="project" value="TreeGrafter"/>
</dbReference>
<keyword evidence="7" id="KW-1133">Transmembrane helix</keyword>
<feature type="transmembrane region" description="Helical" evidence="7">
    <location>
        <begin position="221"/>
        <end position="239"/>
    </location>
</feature>
<keyword evidence="7" id="KW-0812">Transmembrane</keyword>
<reference evidence="10" key="1">
    <citation type="journal article" date="2020" name="Stud. Mycol.">
        <title>101 Dothideomycetes genomes: a test case for predicting lifestyles and emergence of pathogens.</title>
        <authorList>
            <person name="Haridas S."/>
            <person name="Albert R."/>
            <person name="Binder M."/>
            <person name="Bloem J."/>
            <person name="Labutti K."/>
            <person name="Salamov A."/>
            <person name="Andreopoulos B."/>
            <person name="Baker S."/>
            <person name="Barry K."/>
            <person name="Bills G."/>
            <person name="Bluhm B."/>
            <person name="Cannon C."/>
            <person name="Castanera R."/>
            <person name="Culley D."/>
            <person name="Daum C."/>
            <person name="Ezra D."/>
            <person name="Gonzalez J."/>
            <person name="Henrissat B."/>
            <person name="Kuo A."/>
            <person name="Liang C."/>
            <person name="Lipzen A."/>
            <person name="Lutzoni F."/>
            <person name="Magnuson J."/>
            <person name="Mondo S."/>
            <person name="Nolan M."/>
            <person name="Ohm R."/>
            <person name="Pangilinan J."/>
            <person name="Park H.-J."/>
            <person name="Ramirez L."/>
            <person name="Alfaro M."/>
            <person name="Sun H."/>
            <person name="Tritt A."/>
            <person name="Yoshinaga Y."/>
            <person name="Zwiers L.-H."/>
            <person name="Turgeon B."/>
            <person name="Goodwin S."/>
            <person name="Spatafora J."/>
            <person name="Crous P."/>
            <person name="Grigoriev I."/>
        </authorList>
    </citation>
    <scope>NUCLEOTIDE SEQUENCE</scope>
    <source>
        <strain evidence="10">CBS 262.69</strain>
    </source>
</reference>
<dbReference type="InterPro" id="IPR022127">
    <property type="entry name" value="STIMATE/YPL162C"/>
</dbReference>
<dbReference type="PANTHER" id="PTHR31735:SF1">
    <property type="entry name" value="VACUOLAR MEMBRANE PROTEIN YPL162C"/>
    <property type="match status" value="1"/>
</dbReference>
<feature type="transmembrane region" description="Helical" evidence="7">
    <location>
        <begin position="267"/>
        <end position="288"/>
    </location>
</feature>
<keyword evidence="11" id="KW-1185">Reference proteome</keyword>
<evidence type="ECO:0000256" key="3">
    <source>
        <dbReference type="ARBA" id="ARBA00023110"/>
    </source>
</evidence>
<sequence length="466" mass="50955">MRLPTVALFALLPSVLATPPTVAITTTKAQPCTRPTRSGDTIHVHYRGRLVDGTQFDTSYGAGKKPFAFTLGLGQVIKGWDRGLLDMCPGEARRLTIPPELGYGDFGTGPIPPKATLVFDTELISIDGVEVEMVIATAPPVPVPTPGDFTAVKPAKEGGKEDKGHEDGPKHGNNECKLLGPFALLVQGALGALALLSLVWKRYRETPRRPLKVWSFDVSKQVVGSMLLHLANLFMSMLSSGDLDINRAKDAVQGVKMEDGRQPNPCSFYLLNLGIDTTIGIAILVVLLRVLHALFARTALANPPESLKSGNYGNPPKASWWLKQSFIYFLGLFGMKLCVLFLFQVLPWLGWVGDWALRWTEGKQWMQIVFVMFVFPLVMNAMQYWIIDSFIKDKTGGEYVVAPGEESGDEGEGLMGEEDEEEEEVEERVAVKPTRKEANPTPLPIGAEGSGASRLSDEDSDDEGKV</sequence>
<dbReference type="FunFam" id="3.10.50.40:FF:000006">
    <property type="entry name" value="Peptidyl-prolyl cis-trans isomerase"/>
    <property type="match status" value="1"/>
</dbReference>
<proteinExistence type="predicted"/>
<feature type="region of interest" description="Disordered" evidence="6">
    <location>
        <begin position="146"/>
        <end position="172"/>
    </location>
</feature>
<evidence type="ECO:0000256" key="4">
    <source>
        <dbReference type="ARBA" id="ARBA00023235"/>
    </source>
</evidence>
<dbReference type="Proteomes" id="UP000799640">
    <property type="component" value="Unassembled WGS sequence"/>
</dbReference>
<gene>
    <name evidence="10" type="ORF">EJ06DRAFT_528304</name>
</gene>
<feature type="compositionally biased region" description="Acidic residues" evidence="6">
    <location>
        <begin position="406"/>
        <end position="426"/>
    </location>
</feature>
<evidence type="ECO:0000256" key="8">
    <source>
        <dbReference type="SAM" id="SignalP"/>
    </source>
</evidence>
<dbReference type="EMBL" id="ML996691">
    <property type="protein sequence ID" value="KAF2402175.1"/>
    <property type="molecule type" value="Genomic_DNA"/>
</dbReference>
<evidence type="ECO:0000256" key="1">
    <source>
        <dbReference type="ARBA" id="ARBA00000971"/>
    </source>
</evidence>
<keyword evidence="7" id="KW-0472">Membrane</keyword>
<dbReference type="OrthoDB" id="431202at2759"/>
<evidence type="ECO:0000256" key="6">
    <source>
        <dbReference type="SAM" id="MobiDB-lite"/>
    </source>
</evidence>
<feature type="compositionally biased region" description="Basic and acidic residues" evidence="6">
    <location>
        <begin position="154"/>
        <end position="172"/>
    </location>
</feature>
<dbReference type="EC" id="5.2.1.8" evidence="2 5"/>
<dbReference type="SUPFAM" id="SSF54534">
    <property type="entry name" value="FKBP-like"/>
    <property type="match status" value="1"/>
</dbReference>
<dbReference type="Pfam" id="PF12400">
    <property type="entry name" value="STIMATE"/>
    <property type="match status" value="1"/>
</dbReference>
<feature type="transmembrane region" description="Helical" evidence="7">
    <location>
        <begin position="326"/>
        <end position="345"/>
    </location>
</feature>
<dbReference type="InterPro" id="IPR046357">
    <property type="entry name" value="PPIase_dom_sf"/>
</dbReference>
<comment type="catalytic activity">
    <reaction evidence="1 5">
        <text>[protein]-peptidylproline (omega=180) = [protein]-peptidylproline (omega=0)</text>
        <dbReference type="Rhea" id="RHEA:16237"/>
        <dbReference type="Rhea" id="RHEA-COMP:10747"/>
        <dbReference type="Rhea" id="RHEA-COMP:10748"/>
        <dbReference type="ChEBI" id="CHEBI:83833"/>
        <dbReference type="ChEBI" id="CHEBI:83834"/>
        <dbReference type="EC" id="5.2.1.8"/>
    </reaction>
</comment>
<protein>
    <recommendedName>
        <fullName evidence="2 5">peptidylprolyl isomerase</fullName>
        <ecNumber evidence="2 5">5.2.1.8</ecNumber>
    </recommendedName>
</protein>
<dbReference type="AlphaFoldDB" id="A0A6G1I2H1"/>